<organism evidence="4 5">
    <name type="scientific">Panagrolaimus superbus</name>
    <dbReference type="NCBI Taxonomy" id="310955"/>
    <lineage>
        <taxon>Eukaryota</taxon>
        <taxon>Metazoa</taxon>
        <taxon>Ecdysozoa</taxon>
        <taxon>Nematoda</taxon>
        <taxon>Chromadorea</taxon>
        <taxon>Rhabditida</taxon>
        <taxon>Tylenchina</taxon>
        <taxon>Panagrolaimomorpha</taxon>
        <taxon>Panagrolaimoidea</taxon>
        <taxon>Panagrolaimidae</taxon>
        <taxon>Panagrolaimus</taxon>
    </lineage>
</organism>
<dbReference type="PANTHER" id="PTHR14107:SF16">
    <property type="entry name" value="AT02583P"/>
    <property type="match status" value="1"/>
</dbReference>
<dbReference type="InterPro" id="IPR015943">
    <property type="entry name" value="WD40/YVTN_repeat-like_dom_sf"/>
</dbReference>
<evidence type="ECO:0000256" key="1">
    <source>
        <dbReference type="ARBA" id="ARBA00022574"/>
    </source>
</evidence>
<keyword evidence="4" id="KW-1185">Reference proteome</keyword>
<evidence type="ECO:0000256" key="3">
    <source>
        <dbReference type="SAM" id="MobiDB-lite"/>
    </source>
</evidence>
<feature type="region of interest" description="Disordered" evidence="3">
    <location>
        <begin position="1"/>
        <end position="39"/>
    </location>
</feature>
<proteinExistence type="predicted"/>
<feature type="compositionally biased region" description="Low complexity" evidence="3">
    <location>
        <begin position="1"/>
        <end position="10"/>
    </location>
</feature>
<protein>
    <submittedName>
        <fullName evidence="5">Uncharacterized protein</fullName>
    </submittedName>
</protein>
<dbReference type="Proteomes" id="UP000887577">
    <property type="component" value="Unplaced"/>
</dbReference>
<sequence length="144" mass="15450">MGASTSSEGGESSRDGGGGGVPSADAPSTSSSSSTKSRFKKFHKRGFSFGNRFGRVSNNSSALQNGFLNGLSSAEQGNTIFGSPICPKMNQVPIIEPLISKKIAHERLTVLFFREECIVTGCQEGYVCTWARPGRVSIKFKFKF</sequence>
<keyword evidence="2" id="KW-0677">Repeat</keyword>
<reference evidence="5" key="1">
    <citation type="submission" date="2022-11" db="UniProtKB">
        <authorList>
            <consortium name="WormBaseParasite"/>
        </authorList>
    </citation>
    <scope>IDENTIFICATION</scope>
</reference>
<evidence type="ECO:0000256" key="2">
    <source>
        <dbReference type="ARBA" id="ARBA00022737"/>
    </source>
</evidence>
<feature type="compositionally biased region" description="Low complexity" evidence="3">
    <location>
        <begin position="22"/>
        <end position="36"/>
    </location>
</feature>
<name>A0A914YLR9_9BILA</name>
<dbReference type="WBParaSite" id="PSU_v2.g21275.t1">
    <property type="protein sequence ID" value="PSU_v2.g21275.t1"/>
    <property type="gene ID" value="PSU_v2.g21275"/>
</dbReference>
<dbReference type="PANTHER" id="PTHR14107">
    <property type="entry name" value="WD REPEAT PROTEIN"/>
    <property type="match status" value="1"/>
</dbReference>
<dbReference type="Gene3D" id="2.130.10.10">
    <property type="entry name" value="YVTN repeat-like/Quinoprotein amine dehydrogenase"/>
    <property type="match status" value="1"/>
</dbReference>
<evidence type="ECO:0000313" key="4">
    <source>
        <dbReference type="Proteomes" id="UP000887577"/>
    </source>
</evidence>
<dbReference type="AlphaFoldDB" id="A0A914YLR9"/>
<dbReference type="InterPro" id="IPR051362">
    <property type="entry name" value="WD_repeat_creC_regulators"/>
</dbReference>
<keyword evidence="1" id="KW-0853">WD repeat</keyword>
<evidence type="ECO:0000313" key="5">
    <source>
        <dbReference type="WBParaSite" id="PSU_v2.g21275.t1"/>
    </source>
</evidence>
<accession>A0A914YLR9</accession>